<name>A0A5J6HLW7_STRAD</name>
<dbReference type="InterPro" id="IPR006311">
    <property type="entry name" value="TAT_signal"/>
</dbReference>
<keyword evidence="3" id="KW-1185">Reference proteome</keyword>
<evidence type="ECO:0000313" key="2">
    <source>
        <dbReference type="EMBL" id="QEV19290.1"/>
    </source>
</evidence>
<proteinExistence type="predicted"/>
<dbReference type="AlphaFoldDB" id="A0A5J6HLW7"/>
<keyword evidence="1" id="KW-0732">Signal</keyword>
<dbReference type="PROSITE" id="PS51318">
    <property type="entry name" value="TAT"/>
    <property type="match status" value="1"/>
</dbReference>
<dbReference type="EMBL" id="CP023695">
    <property type="protein sequence ID" value="QEV19290.1"/>
    <property type="molecule type" value="Genomic_DNA"/>
</dbReference>
<feature type="chain" id="PRO_5023834253" description="Secreted protein" evidence="1">
    <location>
        <begin position="28"/>
        <end position="93"/>
    </location>
</feature>
<sequence length="93" mass="9296">MTSARRLIAAVSLAAGTAALATPAAHAAGGLPGPGNISVQGTINELQTAGIPEEHRAVVPTIDQQLGGLSQLSKLQALVEPVAPLMNLVPSVQ</sequence>
<evidence type="ECO:0008006" key="4">
    <source>
        <dbReference type="Google" id="ProtNLM"/>
    </source>
</evidence>
<dbReference type="KEGG" id="salw:CP975_18880"/>
<protein>
    <recommendedName>
        <fullName evidence="4">Secreted protein</fullName>
    </recommendedName>
</protein>
<reference evidence="2 3" key="1">
    <citation type="submission" date="2017-09" db="EMBL/GenBank/DDBJ databases">
        <authorList>
            <person name="Lee N."/>
            <person name="Cho B.-K."/>
        </authorList>
    </citation>
    <scope>NUCLEOTIDE SEQUENCE [LARGE SCALE GENOMIC DNA]</scope>
    <source>
        <strain evidence="2 3">ATCC 12461</strain>
    </source>
</reference>
<accession>A0A5J6HLW7</accession>
<dbReference type="RefSeq" id="WP_150477144.1">
    <property type="nucleotide sequence ID" value="NZ_CP023695.1"/>
</dbReference>
<dbReference type="Proteomes" id="UP000326553">
    <property type="component" value="Chromosome"/>
</dbReference>
<gene>
    <name evidence="2" type="ORF">CP975_18880</name>
</gene>
<evidence type="ECO:0000313" key="3">
    <source>
        <dbReference type="Proteomes" id="UP000326553"/>
    </source>
</evidence>
<feature type="signal peptide" evidence="1">
    <location>
        <begin position="1"/>
        <end position="27"/>
    </location>
</feature>
<evidence type="ECO:0000256" key="1">
    <source>
        <dbReference type="SAM" id="SignalP"/>
    </source>
</evidence>
<organism evidence="2 3">
    <name type="scientific">Streptomyces alboniger</name>
    <dbReference type="NCBI Taxonomy" id="132473"/>
    <lineage>
        <taxon>Bacteria</taxon>
        <taxon>Bacillati</taxon>
        <taxon>Actinomycetota</taxon>
        <taxon>Actinomycetes</taxon>
        <taxon>Kitasatosporales</taxon>
        <taxon>Streptomycetaceae</taxon>
        <taxon>Streptomyces</taxon>
        <taxon>Streptomyces aurantiacus group</taxon>
    </lineage>
</organism>